<dbReference type="AlphaFoldDB" id="A0A4V2LW81"/>
<dbReference type="InterPro" id="IPR002347">
    <property type="entry name" value="SDR_fam"/>
</dbReference>
<dbReference type="PRINTS" id="PR00081">
    <property type="entry name" value="GDHRDH"/>
</dbReference>
<sequence>MFDLTGRRAVVTGGTAGIGLAIAGALADFGADVAVWGRDEGRVRAAVRRLGGRSGRPSGQVVDVADEAAVVAGMDEAVAHHGGVEIVVVNAGIGGTTARLIDSTTADYRRVMAVNLDGAYWTVREAARVMVASGGGGSIIAISSLAAVEGAGHNQPYGAAKAGLLALANGAAVELARHGVRVNTILPGWIATDMSQQMQESTAFTERVINRVPLRRWGRPDDLVGAAVYLASDAARYTTGTELVVDGGYRVF</sequence>
<keyword evidence="2" id="KW-0560">Oxidoreductase</keyword>
<dbReference type="OrthoDB" id="286404at2"/>
<evidence type="ECO:0000313" key="4">
    <source>
        <dbReference type="Proteomes" id="UP000292274"/>
    </source>
</evidence>
<comment type="similarity">
    <text evidence="1">Belongs to the short-chain dehydrogenases/reductases (SDR) family.</text>
</comment>
<dbReference type="GO" id="GO:0048038">
    <property type="term" value="F:quinone binding"/>
    <property type="evidence" value="ECO:0007669"/>
    <property type="project" value="TreeGrafter"/>
</dbReference>
<proteinExistence type="inferred from homology"/>
<dbReference type="Proteomes" id="UP000292274">
    <property type="component" value="Unassembled WGS sequence"/>
</dbReference>
<accession>A0A4V2LW81</accession>
<dbReference type="SUPFAM" id="SSF51735">
    <property type="entry name" value="NAD(P)-binding Rossmann-fold domains"/>
    <property type="match status" value="1"/>
</dbReference>
<dbReference type="FunFam" id="3.40.50.720:FF:000084">
    <property type="entry name" value="Short-chain dehydrogenase reductase"/>
    <property type="match status" value="1"/>
</dbReference>
<dbReference type="PROSITE" id="PS00061">
    <property type="entry name" value="ADH_SHORT"/>
    <property type="match status" value="1"/>
</dbReference>
<dbReference type="GO" id="GO:0016616">
    <property type="term" value="F:oxidoreductase activity, acting on the CH-OH group of donors, NAD or NADP as acceptor"/>
    <property type="evidence" value="ECO:0007669"/>
    <property type="project" value="TreeGrafter"/>
</dbReference>
<evidence type="ECO:0000313" key="3">
    <source>
        <dbReference type="EMBL" id="TCB95515.1"/>
    </source>
</evidence>
<dbReference type="InterPro" id="IPR020904">
    <property type="entry name" value="Sc_DH/Rdtase_CS"/>
</dbReference>
<name>A0A4V2LW81_9ACTN</name>
<organism evidence="3 4">
    <name type="scientific">Micromonospora zingiberis</name>
    <dbReference type="NCBI Taxonomy" id="2053011"/>
    <lineage>
        <taxon>Bacteria</taxon>
        <taxon>Bacillati</taxon>
        <taxon>Actinomycetota</taxon>
        <taxon>Actinomycetes</taxon>
        <taxon>Micromonosporales</taxon>
        <taxon>Micromonosporaceae</taxon>
        <taxon>Micromonospora</taxon>
    </lineage>
</organism>
<evidence type="ECO:0000256" key="2">
    <source>
        <dbReference type="ARBA" id="ARBA00023002"/>
    </source>
</evidence>
<dbReference type="InterPro" id="IPR036291">
    <property type="entry name" value="NAD(P)-bd_dom_sf"/>
</dbReference>
<comment type="caution">
    <text evidence="3">The sequence shown here is derived from an EMBL/GenBank/DDBJ whole genome shotgun (WGS) entry which is preliminary data.</text>
</comment>
<dbReference type="Gene3D" id="3.40.50.720">
    <property type="entry name" value="NAD(P)-binding Rossmann-like Domain"/>
    <property type="match status" value="1"/>
</dbReference>
<dbReference type="PANTHER" id="PTHR42760">
    <property type="entry name" value="SHORT-CHAIN DEHYDROGENASES/REDUCTASES FAMILY MEMBER"/>
    <property type="match status" value="1"/>
</dbReference>
<dbReference type="GO" id="GO:0006633">
    <property type="term" value="P:fatty acid biosynthetic process"/>
    <property type="evidence" value="ECO:0007669"/>
    <property type="project" value="TreeGrafter"/>
</dbReference>
<reference evidence="3 4" key="1">
    <citation type="submission" date="2019-02" db="EMBL/GenBank/DDBJ databases">
        <title>Jishengella sp. nov., isolated from a root of Zingiber montanum.</title>
        <authorList>
            <person name="Kuncharoen N."/>
            <person name="Kudo T."/>
            <person name="Masahiro Y."/>
            <person name="Ohkuma M."/>
            <person name="Tanasupawat S."/>
        </authorList>
    </citation>
    <scope>NUCLEOTIDE SEQUENCE [LARGE SCALE GENOMIC DNA]</scope>
    <source>
        <strain evidence="3 4">PLAI 1-1</strain>
    </source>
</reference>
<keyword evidence="4" id="KW-1185">Reference proteome</keyword>
<dbReference type="PRINTS" id="PR00080">
    <property type="entry name" value="SDRFAMILY"/>
</dbReference>
<dbReference type="EMBL" id="SJJR01000014">
    <property type="protein sequence ID" value="TCB95515.1"/>
    <property type="molecule type" value="Genomic_DNA"/>
</dbReference>
<protein>
    <submittedName>
        <fullName evidence="3">SDR family oxidoreductase</fullName>
    </submittedName>
</protein>
<evidence type="ECO:0000256" key="1">
    <source>
        <dbReference type="ARBA" id="ARBA00006484"/>
    </source>
</evidence>
<dbReference type="PANTHER" id="PTHR42760:SF133">
    <property type="entry name" value="3-OXOACYL-[ACYL-CARRIER-PROTEIN] REDUCTASE"/>
    <property type="match status" value="1"/>
</dbReference>
<gene>
    <name evidence="3" type="ORF">E0H26_20035</name>
</gene>
<dbReference type="Pfam" id="PF13561">
    <property type="entry name" value="adh_short_C2"/>
    <property type="match status" value="1"/>
</dbReference>